<keyword evidence="1" id="KW-1133">Transmembrane helix</keyword>
<reference evidence="2 3" key="1">
    <citation type="journal article" date="2016" name="Nat. Commun.">
        <title>Thousands of microbial genomes shed light on interconnected biogeochemical processes in an aquifer system.</title>
        <authorList>
            <person name="Anantharaman K."/>
            <person name="Brown C.T."/>
            <person name="Hug L.A."/>
            <person name="Sharon I."/>
            <person name="Castelle C.J."/>
            <person name="Probst A.J."/>
            <person name="Thomas B.C."/>
            <person name="Singh A."/>
            <person name="Wilkins M.J."/>
            <person name="Karaoz U."/>
            <person name="Brodie E.L."/>
            <person name="Williams K.H."/>
            <person name="Hubbard S.S."/>
            <person name="Banfield J.F."/>
        </authorList>
    </citation>
    <scope>NUCLEOTIDE SEQUENCE [LARGE SCALE GENOMIC DNA]</scope>
</reference>
<accession>A0A1F8F6Q4</accession>
<gene>
    <name evidence="2" type="ORF">A2750_00565</name>
</gene>
<evidence type="ECO:0000256" key="1">
    <source>
        <dbReference type="SAM" id="Phobius"/>
    </source>
</evidence>
<keyword evidence="1" id="KW-0472">Membrane</keyword>
<evidence type="ECO:0000313" key="2">
    <source>
        <dbReference type="EMBL" id="OGN08298.1"/>
    </source>
</evidence>
<organism evidence="2 3">
    <name type="scientific">Candidatus Yanofskybacteria bacterium RIFCSPHIGHO2_01_FULL_45_42</name>
    <dbReference type="NCBI Taxonomy" id="1802671"/>
    <lineage>
        <taxon>Bacteria</taxon>
        <taxon>Candidatus Yanofskyibacteriota</taxon>
    </lineage>
</organism>
<proteinExistence type="predicted"/>
<feature type="transmembrane region" description="Helical" evidence="1">
    <location>
        <begin position="27"/>
        <end position="50"/>
    </location>
</feature>
<protein>
    <submittedName>
        <fullName evidence="2">Uncharacterized protein</fullName>
    </submittedName>
</protein>
<evidence type="ECO:0000313" key="3">
    <source>
        <dbReference type="Proteomes" id="UP000178023"/>
    </source>
</evidence>
<sequence length="94" mass="10294">MKNFFEIFHNIGPQYAFIGGEDLRRGILLSVPTLAILLVTGALILIEAIMQKNIVKGGFGRFVLWLCVKIGFAGLIVSIIYLAIGGVKLLISKF</sequence>
<dbReference type="Proteomes" id="UP000178023">
    <property type="component" value="Unassembled WGS sequence"/>
</dbReference>
<keyword evidence="1" id="KW-0812">Transmembrane</keyword>
<name>A0A1F8F6Q4_9BACT</name>
<feature type="transmembrane region" description="Helical" evidence="1">
    <location>
        <begin position="62"/>
        <end position="84"/>
    </location>
</feature>
<dbReference type="AlphaFoldDB" id="A0A1F8F6Q4"/>
<comment type="caution">
    <text evidence="2">The sequence shown here is derived from an EMBL/GenBank/DDBJ whole genome shotgun (WGS) entry which is preliminary data.</text>
</comment>
<dbReference type="EMBL" id="MGJL01000007">
    <property type="protein sequence ID" value="OGN08298.1"/>
    <property type="molecule type" value="Genomic_DNA"/>
</dbReference>